<evidence type="ECO:0000313" key="8">
    <source>
        <dbReference type="Proteomes" id="UP001209318"/>
    </source>
</evidence>
<dbReference type="InterPro" id="IPR023827">
    <property type="entry name" value="Peptidase_S8_Asp-AS"/>
</dbReference>
<evidence type="ECO:0000256" key="3">
    <source>
        <dbReference type="ARBA" id="ARBA00022801"/>
    </source>
</evidence>
<dbReference type="PROSITE" id="PS00136">
    <property type="entry name" value="SUBTILASE_ASP"/>
    <property type="match status" value="1"/>
</dbReference>
<evidence type="ECO:0000256" key="4">
    <source>
        <dbReference type="ARBA" id="ARBA00022825"/>
    </source>
</evidence>
<dbReference type="RefSeq" id="WP_263073843.1">
    <property type="nucleotide sequence ID" value="NZ_JAOUSF010000004.1"/>
</dbReference>
<evidence type="ECO:0000256" key="1">
    <source>
        <dbReference type="ARBA" id="ARBA00011073"/>
    </source>
</evidence>
<evidence type="ECO:0000259" key="6">
    <source>
        <dbReference type="Pfam" id="PF00082"/>
    </source>
</evidence>
<keyword evidence="2 5" id="KW-0645">Protease</keyword>
<dbReference type="PANTHER" id="PTHR43806">
    <property type="entry name" value="PEPTIDASE S8"/>
    <property type="match status" value="1"/>
</dbReference>
<evidence type="ECO:0000256" key="2">
    <source>
        <dbReference type="ARBA" id="ARBA00022670"/>
    </source>
</evidence>
<dbReference type="AlphaFoldDB" id="A0AAE3IYT7"/>
<dbReference type="InterPro" id="IPR022398">
    <property type="entry name" value="Peptidase_S8_His-AS"/>
</dbReference>
<dbReference type="InterPro" id="IPR050131">
    <property type="entry name" value="Peptidase_S8_subtilisin-like"/>
</dbReference>
<dbReference type="PROSITE" id="PS51892">
    <property type="entry name" value="SUBTILASE"/>
    <property type="match status" value="1"/>
</dbReference>
<dbReference type="GO" id="GO:0004252">
    <property type="term" value="F:serine-type endopeptidase activity"/>
    <property type="evidence" value="ECO:0007669"/>
    <property type="project" value="UniProtKB-UniRule"/>
</dbReference>
<evidence type="ECO:0000313" key="7">
    <source>
        <dbReference type="EMBL" id="MCU9614550.1"/>
    </source>
</evidence>
<dbReference type="PRINTS" id="PR00723">
    <property type="entry name" value="SUBTILISIN"/>
</dbReference>
<dbReference type="PANTHER" id="PTHR43806:SF65">
    <property type="entry name" value="SERINE PROTEASE APRX"/>
    <property type="match status" value="1"/>
</dbReference>
<proteinExistence type="inferred from homology"/>
<keyword evidence="3 5" id="KW-0378">Hydrolase</keyword>
<dbReference type="PROSITE" id="PS00137">
    <property type="entry name" value="SUBTILASE_HIS"/>
    <property type="match status" value="1"/>
</dbReference>
<dbReference type="Proteomes" id="UP001209318">
    <property type="component" value="Unassembled WGS sequence"/>
</dbReference>
<sequence length="405" mass="43174">MKSLTDPIISSFLKNNDHNVQLPVVIVLHDSCGADHISQLCTVQDSDQPTHHLREVKQFTGRFCAGTIRQLLEHPDVKHIHPDYQVRANLNVATTTIGAKQANQNLGLTGKGITVSVIDTGIYPHYDLIYPTNRIVGFRDFVNGQTVPYDDNGHGTHVAGAIAGNGAASSQYYSGVAPEANIVGVKVLDNQGNGLLSNVIAGINWSIENRLRLGIRIINLSLGATPTTSYTQDPLALACERAWRAGIVVVAAAGNSGPSGTIDTPGYDPIILTVGAANDRNTIGLQDDVPADYTSTKPTVDGFIKPDIAVPGTDITSLLSPNSLLANQHPESRVGPHYLTLSGTSMATGIASGIVALMLQASPPYTPDIVKVRLMESSKFLTPPFVGYSLVTSLFNMTRNYNSLS</sequence>
<dbReference type="GO" id="GO:0006508">
    <property type="term" value="P:proteolysis"/>
    <property type="evidence" value="ECO:0007669"/>
    <property type="project" value="UniProtKB-KW"/>
</dbReference>
<dbReference type="CDD" id="cd07487">
    <property type="entry name" value="Peptidases_S8_1"/>
    <property type="match status" value="1"/>
</dbReference>
<feature type="active site" description="Charge relay system" evidence="5">
    <location>
        <position position="345"/>
    </location>
</feature>
<dbReference type="Gene3D" id="3.40.50.200">
    <property type="entry name" value="Peptidase S8/S53 domain"/>
    <property type="match status" value="1"/>
</dbReference>
<gene>
    <name evidence="7" type="ORF">OEV98_13480</name>
</gene>
<reference evidence="7" key="1">
    <citation type="submission" date="2022-10" db="EMBL/GenBank/DDBJ databases">
        <title>Description of Fervidibacillus gen. nov. in the family Fervidibacillaceae fam. nov. with two species, Fervidibacillus albus sp. nov., and Fervidibacillus halotolerans sp. nov., isolated from tidal flat sediments.</title>
        <authorList>
            <person name="Kwon K.K."/>
            <person name="Yang S.-H."/>
        </authorList>
    </citation>
    <scope>NUCLEOTIDE SEQUENCE</scope>
    <source>
        <strain evidence="7">JCM 19140</strain>
    </source>
</reference>
<accession>A0AAE3IYT7</accession>
<feature type="domain" description="Peptidase S8/S53" evidence="6">
    <location>
        <begin position="110"/>
        <end position="378"/>
    </location>
</feature>
<dbReference type="InterPro" id="IPR000209">
    <property type="entry name" value="Peptidase_S8/S53_dom"/>
</dbReference>
<dbReference type="SUPFAM" id="SSF52743">
    <property type="entry name" value="Subtilisin-like"/>
    <property type="match status" value="1"/>
</dbReference>
<dbReference type="EMBL" id="JAOUSF010000004">
    <property type="protein sequence ID" value="MCU9614550.1"/>
    <property type="molecule type" value="Genomic_DNA"/>
</dbReference>
<dbReference type="Pfam" id="PF00082">
    <property type="entry name" value="Peptidase_S8"/>
    <property type="match status" value="1"/>
</dbReference>
<name>A0AAE3IYT7_9BACI</name>
<feature type="active site" description="Charge relay system" evidence="5">
    <location>
        <position position="154"/>
    </location>
</feature>
<protein>
    <submittedName>
        <fullName evidence="7">S8 family peptidase</fullName>
    </submittedName>
</protein>
<keyword evidence="8" id="KW-1185">Reference proteome</keyword>
<comment type="similarity">
    <text evidence="1 5">Belongs to the peptidase S8 family.</text>
</comment>
<feature type="active site" description="Charge relay system" evidence="5">
    <location>
        <position position="119"/>
    </location>
</feature>
<keyword evidence="4 5" id="KW-0720">Serine protease</keyword>
<dbReference type="InterPro" id="IPR036852">
    <property type="entry name" value="Peptidase_S8/S53_dom_sf"/>
</dbReference>
<evidence type="ECO:0000256" key="5">
    <source>
        <dbReference type="PROSITE-ProRule" id="PRU01240"/>
    </source>
</evidence>
<organism evidence="7 8">
    <name type="scientific">Perspicuibacillus lycopersici</name>
    <dbReference type="NCBI Taxonomy" id="1325689"/>
    <lineage>
        <taxon>Bacteria</taxon>
        <taxon>Bacillati</taxon>
        <taxon>Bacillota</taxon>
        <taxon>Bacilli</taxon>
        <taxon>Bacillales</taxon>
        <taxon>Bacillaceae</taxon>
        <taxon>Perspicuibacillus</taxon>
    </lineage>
</organism>
<dbReference type="InterPro" id="IPR015500">
    <property type="entry name" value="Peptidase_S8_subtilisin-rel"/>
</dbReference>
<comment type="caution">
    <text evidence="7">The sequence shown here is derived from an EMBL/GenBank/DDBJ whole genome shotgun (WGS) entry which is preliminary data.</text>
</comment>